<dbReference type="EMBL" id="CP036280">
    <property type="protein sequence ID" value="QDU72029.1"/>
    <property type="molecule type" value="Genomic_DNA"/>
</dbReference>
<evidence type="ECO:0000256" key="1">
    <source>
        <dbReference type="SAM" id="Phobius"/>
    </source>
</evidence>
<evidence type="ECO:0008006" key="4">
    <source>
        <dbReference type="Google" id="ProtNLM"/>
    </source>
</evidence>
<feature type="transmembrane region" description="Helical" evidence="1">
    <location>
        <begin position="314"/>
        <end position="335"/>
    </location>
</feature>
<keyword evidence="3" id="KW-1185">Reference proteome</keyword>
<feature type="transmembrane region" description="Helical" evidence="1">
    <location>
        <begin position="240"/>
        <end position="262"/>
    </location>
</feature>
<dbReference type="InterPro" id="IPR032809">
    <property type="entry name" value="Put_HupE_UreJ"/>
</dbReference>
<feature type="transmembrane region" description="Helical" evidence="1">
    <location>
        <begin position="210"/>
        <end position="228"/>
    </location>
</feature>
<keyword evidence="1" id="KW-0812">Transmembrane</keyword>
<organism evidence="2 3">
    <name type="scientific">Mucisphaera calidilacus</name>
    <dbReference type="NCBI Taxonomy" id="2527982"/>
    <lineage>
        <taxon>Bacteria</taxon>
        <taxon>Pseudomonadati</taxon>
        <taxon>Planctomycetota</taxon>
        <taxon>Phycisphaerae</taxon>
        <taxon>Phycisphaerales</taxon>
        <taxon>Phycisphaeraceae</taxon>
        <taxon>Mucisphaera</taxon>
    </lineage>
</organism>
<accession>A0A518BYI0</accession>
<gene>
    <name evidence="2" type="ORF">Pan265_18890</name>
</gene>
<sequence length="337" mass="36604">MIPARRELWLVVLLALQGAVLGHDFGVLRATLTELPSGGYRLETQVPDGVVYRYKAPVLPERFTFVGDRLAHHGSDGMLRFEFASEEGPLYAGDRLDLAWPHEGLMVVMTWSDGTRVTRLYESLAGSITIDMGQLRAGSGSVWMTFERYLRLGVEHILSGVDHLIFVVGLLFLVRGRWVLAKTITAFTVAHSLTLGVATFGWLTPTEPTVNVLIAMSILFLGPEMVRAQRGETSLTIRSPWVVAFGFGLLHGFGFASGLSSLGMPGSEIPLALLAFNVGVEIGQLGFVLILLMLAAATRALAFEWGRASALLPAYTVGTLGAYWTLSRLIIFLGAGL</sequence>
<dbReference type="KEGG" id="mcad:Pan265_18890"/>
<keyword evidence="1" id="KW-0472">Membrane</keyword>
<feature type="transmembrane region" description="Helical" evidence="1">
    <location>
        <begin position="282"/>
        <end position="302"/>
    </location>
</feature>
<evidence type="ECO:0000313" key="3">
    <source>
        <dbReference type="Proteomes" id="UP000320386"/>
    </source>
</evidence>
<feature type="transmembrane region" description="Helical" evidence="1">
    <location>
        <begin position="156"/>
        <end position="174"/>
    </location>
</feature>
<evidence type="ECO:0000313" key="2">
    <source>
        <dbReference type="EMBL" id="QDU72029.1"/>
    </source>
</evidence>
<dbReference type="RefSeq" id="WP_236254311.1">
    <property type="nucleotide sequence ID" value="NZ_CP036280.1"/>
</dbReference>
<reference evidence="2 3" key="1">
    <citation type="submission" date="2019-02" db="EMBL/GenBank/DDBJ databases">
        <title>Deep-cultivation of Planctomycetes and their phenomic and genomic characterization uncovers novel biology.</title>
        <authorList>
            <person name="Wiegand S."/>
            <person name="Jogler M."/>
            <person name="Boedeker C."/>
            <person name="Pinto D."/>
            <person name="Vollmers J."/>
            <person name="Rivas-Marin E."/>
            <person name="Kohn T."/>
            <person name="Peeters S.H."/>
            <person name="Heuer A."/>
            <person name="Rast P."/>
            <person name="Oberbeckmann S."/>
            <person name="Bunk B."/>
            <person name="Jeske O."/>
            <person name="Meyerdierks A."/>
            <person name="Storesund J.E."/>
            <person name="Kallscheuer N."/>
            <person name="Luecker S."/>
            <person name="Lage O.M."/>
            <person name="Pohl T."/>
            <person name="Merkel B.J."/>
            <person name="Hornburger P."/>
            <person name="Mueller R.-W."/>
            <person name="Bruemmer F."/>
            <person name="Labrenz M."/>
            <person name="Spormann A.M."/>
            <person name="Op den Camp H."/>
            <person name="Overmann J."/>
            <person name="Amann R."/>
            <person name="Jetten M.S.M."/>
            <person name="Mascher T."/>
            <person name="Medema M.H."/>
            <person name="Devos D.P."/>
            <person name="Kaster A.-K."/>
            <person name="Ovreas L."/>
            <person name="Rohde M."/>
            <person name="Galperin M.Y."/>
            <person name="Jogler C."/>
        </authorList>
    </citation>
    <scope>NUCLEOTIDE SEQUENCE [LARGE SCALE GENOMIC DNA]</scope>
    <source>
        <strain evidence="2 3">Pan265</strain>
    </source>
</reference>
<dbReference type="AlphaFoldDB" id="A0A518BYI0"/>
<feature type="transmembrane region" description="Helical" evidence="1">
    <location>
        <begin position="186"/>
        <end position="204"/>
    </location>
</feature>
<dbReference type="Proteomes" id="UP000320386">
    <property type="component" value="Chromosome"/>
</dbReference>
<protein>
    <recommendedName>
        <fullName evidence="4">HupE / UreJ protein</fullName>
    </recommendedName>
</protein>
<keyword evidence="1" id="KW-1133">Transmembrane helix</keyword>
<proteinExistence type="predicted"/>
<name>A0A518BYI0_9BACT</name>
<dbReference type="Pfam" id="PF13795">
    <property type="entry name" value="HupE_UreJ_2"/>
    <property type="match status" value="1"/>
</dbReference>